<proteinExistence type="predicted"/>
<evidence type="ECO:0000313" key="2">
    <source>
        <dbReference type="Proteomes" id="UP000722750"/>
    </source>
</evidence>
<accession>A0A942A6X2</accession>
<gene>
    <name evidence="1" type="ORF">MAG551_02392</name>
</gene>
<dbReference type="AlphaFoldDB" id="A0A942A6X2"/>
<dbReference type="Proteomes" id="UP000722750">
    <property type="component" value="Unassembled WGS sequence"/>
</dbReference>
<dbReference type="EMBL" id="JAANXD010000089">
    <property type="protein sequence ID" value="MBS1259322.1"/>
    <property type="molecule type" value="Genomic_DNA"/>
</dbReference>
<name>A0A942A6X2_9BACT</name>
<organism evidence="1 2">
    <name type="scientific">Candidatus Scalindua arabica</name>
    <dbReference type="NCBI Taxonomy" id="1127984"/>
    <lineage>
        <taxon>Bacteria</taxon>
        <taxon>Pseudomonadati</taxon>
        <taxon>Planctomycetota</taxon>
        <taxon>Candidatus Brocadiia</taxon>
        <taxon>Candidatus Brocadiales</taxon>
        <taxon>Candidatus Scalinduaceae</taxon>
        <taxon>Candidatus Scalindua</taxon>
    </lineage>
</organism>
<sequence>MKQRKQQKFAVCILNEYCGDLELRKVYKILPDKSAANDGYLRVIDETGEDYIYPKDNFIMIELPKEAEHALSK</sequence>
<comment type="caution">
    <text evidence="1">The sequence shown here is derived from an EMBL/GenBank/DDBJ whole genome shotgun (WGS) entry which is preliminary data.</text>
</comment>
<evidence type="ECO:0000313" key="1">
    <source>
        <dbReference type="EMBL" id="MBS1259322.1"/>
    </source>
</evidence>
<protein>
    <submittedName>
        <fullName evidence="1">Uncharacterized protein</fullName>
    </submittedName>
</protein>
<reference evidence="1" key="1">
    <citation type="journal article" date="2021" name="ISME J.">
        <title>Fine-scale metabolic discontinuity in a stratified prokaryote microbiome of a Red Sea deep halocline.</title>
        <authorList>
            <person name="Michoud G."/>
            <person name="Ngugi D.K."/>
            <person name="Barozzi A."/>
            <person name="Merlino G."/>
            <person name="Calleja M.L."/>
            <person name="Delgado-Huertas A."/>
            <person name="Moran X.A.G."/>
            <person name="Daffonchio D."/>
        </authorList>
    </citation>
    <scope>NUCLEOTIDE SEQUENCE</scope>
    <source>
        <strain evidence="1">SuakinDeep_MAG55_1</strain>
    </source>
</reference>